<proteinExistence type="predicted"/>
<dbReference type="EMBL" id="HBGU01044394">
    <property type="protein sequence ID" value="CAD9477350.1"/>
    <property type="molecule type" value="Transcribed_RNA"/>
</dbReference>
<accession>A0A7S2H0X7</accession>
<sequence length="168" mass="17529">MVASVAMLTGLIGISSIISIISAEMQALRLNRGSLAANRMQAGLPIARVMPTTSTSTSTTHGASSAHGAEVLEPLSMSQPFGMALHVPSSQPTEAQLDDALSDAAALERQVEQLSEVLLRRRQQCPHVAECLKALHESALATLSSFEKVAATPPPAPPLVSTLDDAPL</sequence>
<reference evidence="2" key="1">
    <citation type="submission" date="2021-01" db="EMBL/GenBank/DDBJ databases">
        <authorList>
            <person name="Corre E."/>
            <person name="Pelletier E."/>
            <person name="Niang G."/>
            <person name="Scheremetjew M."/>
            <person name="Finn R."/>
            <person name="Kale V."/>
            <person name="Holt S."/>
            <person name="Cochrane G."/>
            <person name="Meng A."/>
            <person name="Brown T."/>
            <person name="Cohen L."/>
        </authorList>
    </citation>
    <scope>NUCLEOTIDE SEQUENCE</scope>
    <source>
        <strain evidence="2">UTEX LB 985</strain>
    </source>
</reference>
<evidence type="ECO:0000313" key="2">
    <source>
        <dbReference type="EMBL" id="CAD9477350.1"/>
    </source>
</evidence>
<name>A0A7S2H0X7_9EUKA</name>
<gene>
    <name evidence="2" type="ORF">CBRE1094_LOCUS24191</name>
</gene>
<feature type="coiled-coil region" evidence="1">
    <location>
        <begin position="97"/>
        <end position="124"/>
    </location>
</feature>
<keyword evidence="1" id="KW-0175">Coiled coil</keyword>
<protein>
    <submittedName>
        <fullName evidence="2">Uncharacterized protein</fullName>
    </submittedName>
</protein>
<organism evidence="2">
    <name type="scientific">Haptolina brevifila</name>
    <dbReference type="NCBI Taxonomy" id="156173"/>
    <lineage>
        <taxon>Eukaryota</taxon>
        <taxon>Haptista</taxon>
        <taxon>Haptophyta</taxon>
        <taxon>Prymnesiophyceae</taxon>
        <taxon>Prymnesiales</taxon>
        <taxon>Prymnesiaceae</taxon>
        <taxon>Haptolina</taxon>
    </lineage>
</organism>
<dbReference type="AlphaFoldDB" id="A0A7S2H0X7"/>
<evidence type="ECO:0000256" key="1">
    <source>
        <dbReference type="SAM" id="Coils"/>
    </source>
</evidence>